<dbReference type="RefSeq" id="XP_009776404.1">
    <property type="nucleotide sequence ID" value="XM_009778102.1"/>
</dbReference>
<keyword evidence="2" id="KW-1185">Reference proteome</keyword>
<dbReference type="eggNOG" id="KOG1075">
    <property type="taxonomic scope" value="Eukaryota"/>
</dbReference>
<dbReference type="Pfam" id="PF13966">
    <property type="entry name" value="zf-RVT"/>
    <property type="match status" value="1"/>
</dbReference>
<dbReference type="Proteomes" id="UP000189701">
    <property type="component" value="Unplaced"/>
</dbReference>
<evidence type="ECO:0000313" key="2">
    <source>
        <dbReference type="Proteomes" id="UP000189701"/>
    </source>
</evidence>
<protein>
    <submittedName>
        <fullName evidence="3">Uncharacterized protein LOC104226184</fullName>
    </submittedName>
</protein>
<reference evidence="3" key="2">
    <citation type="submission" date="2025-08" db="UniProtKB">
        <authorList>
            <consortium name="RefSeq"/>
        </authorList>
    </citation>
    <scope>IDENTIFICATION</scope>
    <source>
        <tissue evidence="3">Leaf</tissue>
    </source>
</reference>
<name>A0A1U7WNZ5_NICSY</name>
<sequence>MDIPLQAGWMVRKMFEARNTLVLIQNNTVGSLIKQIYLQLIGNNERISWKRLRFGNNAHPKAQFTLWLQMQGKFLTMDRIASLGVNVDHACNLCNSHNETRNHIFMECPYSVKIWESVLKWMKVPVSGQHNGNNWRIGSFK</sequence>
<evidence type="ECO:0000259" key="1">
    <source>
        <dbReference type="Pfam" id="PF13966"/>
    </source>
</evidence>
<dbReference type="InterPro" id="IPR026960">
    <property type="entry name" value="RVT-Znf"/>
</dbReference>
<dbReference type="KEGG" id="nsy:104226184"/>
<dbReference type="OrthoDB" id="1103161at2759"/>
<feature type="domain" description="Reverse transcriptase zinc-binding" evidence="1">
    <location>
        <begin position="33"/>
        <end position="115"/>
    </location>
</feature>
<evidence type="ECO:0000313" key="3">
    <source>
        <dbReference type="RefSeq" id="XP_009776404.1"/>
    </source>
</evidence>
<dbReference type="AlphaFoldDB" id="A0A1U7WNZ5"/>
<organism evidence="2 3">
    <name type="scientific">Nicotiana sylvestris</name>
    <name type="common">Wood tobacco</name>
    <name type="synonym">South American tobacco</name>
    <dbReference type="NCBI Taxonomy" id="4096"/>
    <lineage>
        <taxon>Eukaryota</taxon>
        <taxon>Viridiplantae</taxon>
        <taxon>Streptophyta</taxon>
        <taxon>Embryophyta</taxon>
        <taxon>Tracheophyta</taxon>
        <taxon>Spermatophyta</taxon>
        <taxon>Magnoliopsida</taxon>
        <taxon>eudicotyledons</taxon>
        <taxon>Gunneridae</taxon>
        <taxon>Pentapetalae</taxon>
        <taxon>asterids</taxon>
        <taxon>lamiids</taxon>
        <taxon>Solanales</taxon>
        <taxon>Solanaceae</taxon>
        <taxon>Nicotianoideae</taxon>
        <taxon>Nicotianeae</taxon>
        <taxon>Nicotiana</taxon>
    </lineage>
</organism>
<dbReference type="GeneID" id="104226184"/>
<accession>A0A1U7WNZ5</accession>
<proteinExistence type="predicted"/>
<reference evidence="2" key="1">
    <citation type="journal article" date="2013" name="Genome Biol.">
        <title>Reference genomes and transcriptomes of Nicotiana sylvestris and Nicotiana tomentosiformis.</title>
        <authorList>
            <person name="Sierro N."/>
            <person name="Battey J.N."/>
            <person name="Ouadi S."/>
            <person name="Bovet L."/>
            <person name="Goepfert S."/>
            <person name="Bakaher N."/>
            <person name="Peitsch M.C."/>
            <person name="Ivanov N.V."/>
        </authorList>
    </citation>
    <scope>NUCLEOTIDE SEQUENCE [LARGE SCALE GENOMIC DNA]</scope>
</reference>
<gene>
    <name evidence="3" type="primary">LOC104226184</name>
</gene>